<dbReference type="EMBL" id="MDYQ01000056">
    <property type="protein sequence ID" value="PRP84794.1"/>
    <property type="molecule type" value="Genomic_DNA"/>
</dbReference>
<feature type="region of interest" description="Disordered" evidence="1">
    <location>
        <begin position="35"/>
        <end position="67"/>
    </location>
</feature>
<sequence length="89" mass="10308">MLFRLKLRMRDPNEISFSLYHSCRLISVIDHISERTRAATSEEEAGDKTEERSRTRNLKATDEPFGSCPASSRIIRILTEMTFSDIDTR</sequence>
<dbReference type="Proteomes" id="UP000241769">
    <property type="component" value="Unassembled WGS sequence"/>
</dbReference>
<protein>
    <submittedName>
        <fullName evidence="2">Uncharacterized protein</fullName>
    </submittedName>
</protein>
<name>A0A2P6NLF7_9EUKA</name>
<accession>A0A2P6NLF7</accession>
<dbReference type="InParanoid" id="A0A2P6NLF7"/>
<evidence type="ECO:0000313" key="2">
    <source>
        <dbReference type="EMBL" id="PRP84794.1"/>
    </source>
</evidence>
<evidence type="ECO:0000256" key="1">
    <source>
        <dbReference type="SAM" id="MobiDB-lite"/>
    </source>
</evidence>
<gene>
    <name evidence="2" type="ORF">PROFUN_07448</name>
</gene>
<feature type="compositionally biased region" description="Basic and acidic residues" evidence="1">
    <location>
        <begin position="46"/>
        <end position="62"/>
    </location>
</feature>
<proteinExistence type="predicted"/>
<organism evidence="2 3">
    <name type="scientific">Planoprotostelium fungivorum</name>
    <dbReference type="NCBI Taxonomy" id="1890364"/>
    <lineage>
        <taxon>Eukaryota</taxon>
        <taxon>Amoebozoa</taxon>
        <taxon>Evosea</taxon>
        <taxon>Variosea</taxon>
        <taxon>Cavosteliida</taxon>
        <taxon>Cavosteliaceae</taxon>
        <taxon>Planoprotostelium</taxon>
    </lineage>
</organism>
<dbReference type="AlphaFoldDB" id="A0A2P6NLF7"/>
<keyword evidence="3" id="KW-1185">Reference proteome</keyword>
<reference evidence="2 3" key="1">
    <citation type="journal article" date="2018" name="Genome Biol. Evol.">
        <title>Multiple Roots of Fruiting Body Formation in Amoebozoa.</title>
        <authorList>
            <person name="Hillmann F."/>
            <person name="Forbes G."/>
            <person name="Novohradska S."/>
            <person name="Ferling I."/>
            <person name="Riege K."/>
            <person name="Groth M."/>
            <person name="Westermann M."/>
            <person name="Marz M."/>
            <person name="Spaller T."/>
            <person name="Winckler T."/>
            <person name="Schaap P."/>
            <person name="Glockner G."/>
        </authorList>
    </citation>
    <scope>NUCLEOTIDE SEQUENCE [LARGE SCALE GENOMIC DNA]</scope>
    <source>
        <strain evidence="2 3">Jena</strain>
    </source>
</reference>
<evidence type="ECO:0000313" key="3">
    <source>
        <dbReference type="Proteomes" id="UP000241769"/>
    </source>
</evidence>
<comment type="caution">
    <text evidence="2">The sequence shown here is derived from an EMBL/GenBank/DDBJ whole genome shotgun (WGS) entry which is preliminary data.</text>
</comment>